<dbReference type="PROSITE" id="PS01036">
    <property type="entry name" value="HSP70_3"/>
    <property type="match status" value="1"/>
</dbReference>
<dbReference type="GO" id="GO:0005524">
    <property type="term" value="F:ATP binding"/>
    <property type="evidence" value="ECO:0007669"/>
    <property type="project" value="UniProtKB-KW"/>
</dbReference>
<dbReference type="Gene3D" id="3.30.30.30">
    <property type="match status" value="1"/>
</dbReference>
<dbReference type="PANTHER" id="PTHR19375">
    <property type="entry name" value="HEAT SHOCK PROTEIN 70KDA"/>
    <property type="match status" value="1"/>
</dbReference>
<dbReference type="FunFam" id="3.30.420.40:FF:000545">
    <property type="entry name" value="Endoplasmic reticulum chaperone BiP"/>
    <property type="match status" value="1"/>
</dbReference>
<keyword evidence="3 4" id="KW-0067">ATP-binding</keyword>
<dbReference type="SUPFAM" id="SSF100934">
    <property type="entry name" value="Heat shock protein 70kD (HSP70), C-terminal subdomain"/>
    <property type="match status" value="1"/>
</dbReference>
<keyword evidence="2 4" id="KW-0547">Nucleotide-binding</keyword>
<protein>
    <recommendedName>
        <fullName evidence="6">Heat shock protein 70</fullName>
    </recommendedName>
</protein>
<dbReference type="SUPFAM" id="SSF100920">
    <property type="entry name" value="Heat shock protein 70kD (HSP70), peptide-binding domain"/>
    <property type="match status" value="1"/>
</dbReference>
<gene>
    <name evidence="5" type="ORF">PYX00_007600</name>
</gene>
<dbReference type="Gene3D" id="1.20.1270.10">
    <property type="match status" value="1"/>
</dbReference>
<dbReference type="GO" id="GO:0140662">
    <property type="term" value="F:ATP-dependent protein folding chaperone"/>
    <property type="evidence" value="ECO:0007669"/>
    <property type="project" value="InterPro"/>
</dbReference>
<accession>A0AAW2HKJ3</accession>
<dbReference type="InterPro" id="IPR029047">
    <property type="entry name" value="HSP70_peptide-bd_sf"/>
</dbReference>
<proteinExistence type="inferred from homology"/>
<sequence>MNEERLFTPEEISAMVLQKMKETAETFLGEKVTDVVVTVPAHFNNSQRQATIDAGTIAGLKISQIINEPTAAALAYGLDKNLEGEKNILVFDLGGGTFDVSILTINGTSNVFQVKATAGDSHLGGQDFDNILVAHLIDEFKRKHKKNIGTNARAVSRLRTAAERAKRILSSTTEANIDIDALAEGIDLYTRVSRARFEELCLDLFNSTLEPVDRALKDAKLEKEDIHEVVLVGGSTRIPKIQALLHEYFERKHLNFSINPDEAIAYGAAVHAAALSRNHDHVRDLILVDVTPLSLGIETAGSIMSKIIERNTKIPCKKKEMFTTFTDNQPIVTIQVYEGERSLTKDNHLLGKFDLVGIPPAPHGYPQIEVTFEIDSNGMLNVSAKDIRTGRNNKIQLKNGRSHLSSSEMNRMIMEAERFKEQDKKRREECTVRHSLERLTFNMRKLTENSAADSLSEKQKYILRNSMDEVVKWLDNNPHASVADIKSRHNELEKFSGQLTSKTNIPKEWPK</sequence>
<evidence type="ECO:0008006" key="6">
    <source>
        <dbReference type="Google" id="ProtNLM"/>
    </source>
</evidence>
<dbReference type="Gene3D" id="3.90.640.10">
    <property type="entry name" value="Actin, Chain A, domain 4"/>
    <property type="match status" value="1"/>
</dbReference>
<dbReference type="InterPro" id="IPR018181">
    <property type="entry name" value="Heat_shock_70_CS"/>
</dbReference>
<dbReference type="SUPFAM" id="SSF53067">
    <property type="entry name" value="Actin-like ATPase domain"/>
    <property type="match status" value="2"/>
</dbReference>
<dbReference type="InterPro" id="IPR013126">
    <property type="entry name" value="Hsp_70_fam"/>
</dbReference>
<dbReference type="PRINTS" id="PR00301">
    <property type="entry name" value="HEATSHOCK70"/>
</dbReference>
<dbReference type="AlphaFoldDB" id="A0AAW2HKJ3"/>
<dbReference type="Gene3D" id="2.60.34.10">
    <property type="entry name" value="Substrate Binding Domain Of DNAk, Chain A, domain 1"/>
    <property type="match status" value="1"/>
</dbReference>
<dbReference type="Pfam" id="PF00012">
    <property type="entry name" value="HSP70"/>
    <property type="match status" value="1"/>
</dbReference>
<reference evidence="5" key="1">
    <citation type="journal article" date="2024" name="Gigascience">
        <title>Chromosome-level genome of the poultry shaft louse Menopon gallinae provides insight into the host-switching and adaptive evolution of parasitic lice.</title>
        <authorList>
            <person name="Xu Y."/>
            <person name="Ma L."/>
            <person name="Liu S."/>
            <person name="Liang Y."/>
            <person name="Liu Q."/>
            <person name="He Z."/>
            <person name="Tian L."/>
            <person name="Duan Y."/>
            <person name="Cai W."/>
            <person name="Li H."/>
            <person name="Song F."/>
        </authorList>
    </citation>
    <scope>NUCLEOTIDE SEQUENCE</scope>
    <source>
        <strain evidence="5">Cailab_2023a</strain>
    </source>
</reference>
<dbReference type="PROSITE" id="PS00329">
    <property type="entry name" value="HSP70_2"/>
    <property type="match status" value="1"/>
</dbReference>
<comment type="similarity">
    <text evidence="1 4">Belongs to the heat shock protein 70 family.</text>
</comment>
<name>A0AAW2HKJ3_9NEOP</name>
<evidence type="ECO:0000256" key="1">
    <source>
        <dbReference type="ARBA" id="ARBA00007381"/>
    </source>
</evidence>
<dbReference type="FunFam" id="2.60.34.10:FF:000002">
    <property type="entry name" value="Heat shock 70 kDa"/>
    <property type="match status" value="1"/>
</dbReference>
<dbReference type="InterPro" id="IPR029048">
    <property type="entry name" value="HSP70_C_sf"/>
</dbReference>
<evidence type="ECO:0000256" key="4">
    <source>
        <dbReference type="RuleBase" id="RU003322"/>
    </source>
</evidence>
<comment type="caution">
    <text evidence="5">The sequence shown here is derived from an EMBL/GenBank/DDBJ whole genome shotgun (WGS) entry which is preliminary data.</text>
</comment>
<dbReference type="Gene3D" id="3.30.420.40">
    <property type="match status" value="2"/>
</dbReference>
<dbReference type="FunFam" id="3.90.640.10:FF:000002">
    <property type="entry name" value="Heat shock 70 kDa"/>
    <property type="match status" value="1"/>
</dbReference>
<dbReference type="InterPro" id="IPR043129">
    <property type="entry name" value="ATPase_NBD"/>
</dbReference>
<evidence type="ECO:0000256" key="3">
    <source>
        <dbReference type="ARBA" id="ARBA00022840"/>
    </source>
</evidence>
<dbReference type="EMBL" id="JARGDH010000004">
    <property type="protein sequence ID" value="KAL0270067.1"/>
    <property type="molecule type" value="Genomic_DNA"/>
</dbReference>
<evidence type="ECO:0000256" key="2">
    <source>
        <dbReference type="ARBA" id="ARBA00022741"/>
    </source>
</evidence>
<evidence type="ECO:0000313" key="5">
    <source>
        <dbReference type="EMBL" id="KAL0270067.1"/>
    </source>
</evidence>
<organism evidence="5">
    <name type="scientific">Menopon gallinae</name>
    <name type="common">poultry shaft louse</name>
    <dbReference type="NCBI Taxonomy" id="328185"/>
    <lineage>
        <taxon>Eukaryota</taxon>
        <taxon>Metazoa</taxon>
        <taxon>Ecdysozoa</taxon>
        <taxon>Arthropoda</taxon>
        <taxon>Hexapoda</taxon>
        <taxon>Insecta</taxon>
        <taxon>Pterygota</taxon>
        <taxon>Neoptera</taxon>
        <taxon>Paraneoptera</taxon>
        <taxon>Psocodea</taxon>
        <taxon>Troctomorpha</taxon>
        <taxon>Phthiraptera</taxon>
        <taxon>Amblycera</taxon>
        <taxon>Menoponidae</taxon>
        <taxon>Menopon</taxon>
    </lineage>
</organism>